<reference evidence="5" key="1">
    <citation type="journal article" date="2019" name="Int. J. Syst. Evol. Microbiol.">
        <title>The Global Catalogue of Microorganisms (GCM) 10K type strain sequencing project: providing services to taxonomists for standard genome sequencing and annotation.</title>
        <authorList>
            <consortium name="The Broad Institute Genomics Platform"/>
            <consortium name="The Broad Institute Genome Sequencing Center for Infectious Disease"/>
            <person name="Wu L."/>
            <person name="Ma J."/>
        </authorList>
    </citation>
    <scope>NUCLEOTIDE SEQUENCE [LARGE SCALE GENOMIC DNA]</scope>
    <source>
        <strain evidence="5">JCM 17939</strain>
    </source>
</reference>
<name>A0ABP8UH86_9ACTN</name>
<dbReference type="EMBL" id="BAABHK010000009">
    <property type="protein sequence ID" value="GAA4631281.1"/>
    <property type="molecule type" value="Genomic_DNA"/>
</dbReference>
<evidence type="ECO:0000256" key="2">
    <source>
        <dbReference type="ARBA" id="ARBA00023315"/>
    </source>
</evidence>
<gene>
    <name evidence="4" type="ORF">GCM10023196_060090</name>
</gene>
<dbReference type="InterPro" id="IPR000182">
    <property type="entry name" value="GNAT_dom"/>
</dbReference>
<proteinExistence type="predicted"/>
<feature type="domain" description="N-acetyltransferase" evidence="3">
    <location>
        <begin position="2"/>
        <end position="156"/>
    </location>
</feature>
<dbReference type="InterPro" id="IPR050832">
    <property type="entry name" value="Bact_Acetyltransf"/>
</dbReference>
<evidence type="ECO:0000259" key="3">
    <source>
        <dbReference type="PROSITE" id="PS51186"/>
    </source>
</evidence>
<protein>
    <recommendedName>
        <fullName evidence="3">N-acetyltransferase domain-containing protein</fullName>
    </recommendedName>
</protein>
<evidence type="ECO:0000256" key="1">
    <source>
        <dbReference type="ARBA" id="ARBA00022679"/>
    </source>
</evidence>
<keyword evidence="5" id="KW-1185">Reference proteome</keyword>
<dbReference type="Gene3D" id="3.40.630.30">
    <property type="match status" value="1"/>
</dbReference>
<dbReference type="Proteomes" id="UP001501442">
    <property type="component" value="Unassembled WGS sequence"/>
</dbReference>
<evidence type="ECO:0000313" key="5">
    <source>
        <dbReference type="Proteomes" id="UP001501442"/>
    </source>
</evidence>
<dbReference type="PANTHER" id="PTHR43877">
    <property type="entry name" value="AMINOALKYLPHOSPHONATE N-ACETYLTRANSFERASE-RELATED-RELATED"/>
    <property type="match status" value="1"/>
</dbReference>
<dbReference type="CDD" id="cd04301">
    <property type="entry name" value="NAT_SF"/>
    <property type="match status" value="1"/>
</dbReference>
<dbReference type="PROSITE" id="PS51186">
    <property type="entry name" value="GNAT"/>
    <property type="match status" value="1"/>
</dbReference>
<dbReference type="Pfam" id="PF00583">
    <property type="entry name" value="Acetyltransf_1"/>
    <property type="match status" value="1"/>
</dbReference>
<comment type="caution">
    <text evidence="4">The sequence shown here is derived from an EMBL/GenBank/DDBJ whole genome shotgun (WGS) entry which is preliminary data.</text>
</comment>
<keyword evidence="2" id="KW-0012">Acyltransferase</keyword>
<organism evidence="4 5">
    <name type="scientific">Actinoallomurus vinaceus</name>
    <dbReference type="NCBI Taxonomy" id="1080074"/>
    <lineage>
        <taxon>Bacteria</taxon>
        <taxon>Bacillati</taxon>
        <taxon>Actinomycetota</taxon>
        <taxon>Actinomycetes</taxon>
        <taxon>Streptosporangiales</taxon>
        <taxon>Thermomonosporaceae</taxon>
        <taxon>Actinoallomurus</taxon>
    </lineage>
</organism>
<dbReference type="InterPro" id="IPR016181">
    <property type="entry name" value="Acyl_CoA_acyltransferase"/>
</dbReference>
<sequence>MPLIRAATVPDIPELVRLRALLFAGLGDHGWGAPPSGEEWRRACADALGERLTDDSAKILVIDGDAGLAACGIGTIDRRLPSPYTPSGLIGHVYGVVTDPAYRRRGHSRSIMHGLLDWFTERGIRRVDLTASPDGEPLYRSLGFTEHPDPTLSRKR</sequence>
<keyword evidence="1" id="KW-0808">Transferase</keyword>
<accession>A0ABP8UH86</accession>
<evidence type="ECO:0000313" key="4">
    <source>
        <dbReference type="EMBL" id="GAA4631281.1"/>
    </source>
</evidence>
<dbReference type="RefSeq" id="WP_345434455.1">
    <property type="nucleotide sequence ID" value="NZ_BAABHK010000009.1"/>
</dbReference>
<dbReference type="SUPFAM" id="SSF55729">
    <property type="entry name" value="Acyl-CoA N-acyltransferases (Nat)"/>
    <property type="match status" value="1"/>
</dbReference>